<organism evidence="3">
    <name type="scientific">Salmonella typhimurium</name>
    <dbReference type="NCBI Taxonomy" id="90371"/>
    <lineage>
        <taxon>Bacteria</taxon>
        <taxon>Pseudomonadati</taxon>
        <taxon>Pseudomonadota</taxon>
        <taxon>Gammaproteobacteria</taxon>
        <taxon>Enterobacterales</taxon>
        <taxon>Enterobacteriaceae</taxon>
        <taxon>Salmonella</taxon>
    </lineage>
</organism>
<keyword evidence="1 3" id="KW-0413">Isomerase</keyword>
<dbReference type="SUPFAM" id="SSF56712">
    <property type="entry name" value="Prokaryotic type I DNA topoisomerase"/>
    <property type="match status" value="1"/>
</dbReference>
<reference evidence="3" key="2">
    <citation type="submission" date="2019-08" db="EMBL/GenBank/DDBJ databases">
        <authorList>
            <consortium name="NCBI Pathogen Detection Project"/>
        </authorList>
    </citation>
    <scope>NUCLEOTIDE SEQUENCE</scope>
    <source>
        <strain evidence="3">M2815310</strain>
    </source>
</reference>
<dbReference type="GO" id="GO:0043597">
    <property type="term" value="C:cytoplasmic replication fork"/>
    <property type="evidence" value="ECO:0007669"/>
    <property type="project" value="TreeGrafter"/>
</dbReference>
<gene>
    <name evidence="3" type="ORF">G0M38_24720</name>
</gene>
<dbReference type="InterPro" id="IPR013497">
    <property type="entry name" value="Topo_IA_cen"/>
</dbReference>
<dbReference type="AlphaFoldDB" id="A0A708ARN2"/>
<dbReference type="InterPro" id="IPR000380">
    <property type="entry name" value="Topo_IA"/>
</dbReference>
<dbReference type="GO" id="GO:0006310">
    <property type="term" value="P:DNA recombination"/>
    <property type="evidence" value="ECO:0007669"/>
    <property type="project" value="TreeGrafter"/>
</dbReference>
<reference evidence="3" key="1">
    <citation type="journal article" date="2018" name="Genome Biol.">
        <title>SKESA: strategic k-mer extension for scrupulous assemblies.</title>
        <authorList>
            <person name="Souvorov A."/>
            <person name="Agarwala R."/>
            <person name="Lipman D.J."/>
        </authorList>
    </citation>
    <scope>NUCLEOTIDE SEQUENCE</scope>
    <source>
        <strain evidence="3">M2815310</strain>
    </source>
</reference>
<dbReference type="InterPro" id="IPR013824">
    <property type="entry name" value="Topo_IA_cen_sub1"/>
</dbReference>
<dbReference type="Gene3D" id="2.70.20.10">
    <property type="entry name" value="Topoisomerase I, domain 3"/>
    <property type="match status" value="1"/>
</dbReference>
<dbReference type="PRINTS" id="PR00417">
    <property type="entry name" value="PRTPISMRASEI"/>
</dbReference>
<name>A0A708ARN2_SALTM</name>
<evidence type="ECO:0000256" key="1">
    <source>
        <dbReference type="ARBA" id="ARBA00023235"/>
    </source>
</evidence>
<dbReference type="GO" id="GO:0006265">
    <property type="term" value="P:DNA topological change"/>
    <property type="evidence" value="ECO:0007669"/>
    <property type="project" value="InterPro"/>
</dbReference>
<dbReference type="InterPro" id="IPR013825">
    <property type="entry name" value="Topo_IA_cen_sub2"/>
</dbReference>
<dbReference type="PANTHER" id="PTHR11390">
    <property type="entry name" value="PROKARYOTIC DNA TOPOISOMERASE"/>
    <property type="match status" value="1"/>
</dbReference>
<dbReference type="Gene3D" id="1.10.460.10">
    <property type="entry name" value="Topoisomerase I, domain 2"/>
    <property type="match status" value="1"/>
</dbReference>
<protein>
    <submittedName>
        <fullName evidence="3">Type IA DNA topoisomerase</fullName>
    </submittedName>
</protein>
<comment type="caution">
    <text evidence="3">The sequence shown here is derived from an EMBL/GenBank/DDBJ whole genome shotgun (WGS) entry which is preliminary data.</text>
</comment>
<dbReference type="GO" id="GO:0003677">
    <property type="term" value="F:DNA binding"/>
    <property type="evidence" value="ECO:0007669"/>
    <property type="project" value="InterPro"/>
</dbReference>
<sequence length="163" mass="18254">AYTIPAKTKGYKGVLSVGRVQTPVLGLIVNRTRANKNHKSSFYYTMTGHFQRGADVIRANWKPGEFAPLTDRKLLDKTWANGTATSLAGKPATVEAAATDDKKTAAPLPFNLVRLQQYMNKKFKMTAQKTLDITQQLREKYKAITYNRSDCSYLSDEQFSEAP</sequence>
<proteinExistence type="predicted"/>
<dbReference type="Gene3D" id="1.10.290.10">
    <property type="entry name" value="Topoisomerase I, domain 4"/>
    <property type="match status" value="1"/>
</dbReference>
<feature type="domain" description="Topo IA-type catalytic" evidence="2">
    <location>
        <begin position="1"/>
        <end position="163"/>
    </location>
</feature>
<dbReference type="InterPro" id="IPR013826">
    <property type="entry name" value="Topo_IA_cen_sub3"/>
</dbReference>
<dbReference type="EMBL" id="DAANKY010000138">
    <property type="protein sequence ID" value="HAD0314347.1"/>
    <property type="molecule type" value="Genomic_DNA"/>
</dbReference>
<evidence type="ECO:0000313" key="3">
    <source>
        <dbReference type="EMBL" id="HAD0314347.1"/>
    </source>
</evidence>
<dbReference type="PROSITE" id="PS52039">
    <property type="entry name" value="TOPO_IA_2"/>
    <property type="match status" value="1"/>
</dbReference>
<dbReference type="Pfam" id="PF01131">
    <property type="entry name" value="Topoisom_bac"/>
    <property type="match status" value="1"/>
</dbReference>
<feature type="non-terminal residue" evidence="3">
    <location>
        <position position="1"/>
    </location>
</feature>
<dbReference type="PANTHER" id="PTHR11390:SF21">
    <property type="entry name" value="DNA TOPOISOMERASE 3-ALPHA"/>
    <property type="match status" value="1"/>
</dbReference>
<evidence type="ECO:0000259" key="2">
    <source>
        <dbReference type="PROSITE" id="PS52039"/>
    </source>
</evidence>
<dbReference type="InterPro" id="IPR023405">
    <property type="entry name" value="Topo_IA_core_domain"/>
</dbReference>
<feature type="non-terminal residue" evidence="3">
    <location>
        <position position="163"/>
    </location>
</feature>
<accession>A0A708ARN2</accession>
<dbReference type="GO" id="GO:0006281">
    <property type="term" value="P:DNA repair"/>
    <property type="evidence" value="ECO:0007669"/>
    <property type="project" value="TreeGrafter"/>
</dbReference>
<dbReference type="GO" id="GO:0003917">
    <property type="term" value="F:DNA topoisomerase type I (single strand cut, ATP-independent) activity"/>
    <property type="evidence" value="ECO:0007669"/>
    <property type="project" value="InterPro"/>
</dbReference>